<keyword evidence="4" id="KW-1185">Reference proteome</keyword>
<dbReference type="InterPro" id="IPR028098">
    <property type="entry name" value="Glyco_trans_4-like_N"/>
</dbReference>
<dbReference type="Proteomes" id="UP000652231">
    <property type="component" value="Unassembled WGS sequence"/>
</dbReference>
<protein>
    <submittedName>
        <fullName evidence="3">Glycosyl transferase family 1</fullName>
    </submittedName>
</protein>
<feature type="domain" description="Glycosyltransferase subfamily 4-like N-terminal" evidence="2">
    <location>
        <begin position="14"/>
        <end position="177"/>
    </location>
</feature>
<evidence type="ECO:0000313" key="4">
    <source>
        <dbReference type="Proteomes" id="UP000652231"/>
    </source>
</evidence>
<dbReference type="InterPro" id="IPR001296">
    <property type="entry name" value="Glyco_trans_1"/>
</dbReference>
<accession>A0A8J2YBS5</accession>
<dbReference type="AlphaFoldDB" id="A0A8J2YBS5"/>
<comment type="caution">
    <text evidence="3">The sequence shown here is derived from an EMBL/GenBank/DDBJ whole genome shotgun (WGS) entry which is preliminary data.</text>
</comment>
<dbReference type="Gene3D" id="3.40.50.2000">
    <property type="entry name" value="Glycogen Phosphorylase B"/>
    <property type="match status" value="2"/>
</dbReference>
<sequence>MKFVFIVEHYYPYIGGAETLWKNLSEQLVINNHQVTVITTRFQKKLKKQETLNGVDIIRLAIPNRFLFTILSIKKCVQIAKKVDLIQTSSYTAAIPAYIASKITKTKCVITFHEYWGKLWFKVPFASLFSKVLYFSFEWFILQLNFDKFIAVSDFTKNRLIDAGVNQNNITRIYNGLEYSHFNNYILGNSNQFAFCYFGRLGVSKGLDILLEGFSLFIEKNPEVKLKMIVPNYPKNIFLKIKKLTKSLKIESNLIWKHNLSYNDLINEVSATNAIIIPSLSEGFCFTAAESVGLKMPIISSEKGALKEVTGGKVIAISSFSPIGLKQAMEKAYKDNWDEKKVTLFPIGKTVKQYQDMYDLTLRNS</sequence>
<dbReference type="GO" id="GO:0016757">
    <property type="term" value="F:glycosyltransferase activity"/>
    <property type="evidence" value="ECO:0007669"/>
    <property type="project" value="InterPro"/>
</dbReference>
<proteinExistence type="predicted"/>
<dbReference type="InterPro" id="IPR050194">
    <property type="entry name" value="Glycosyltransferase_grp1"/>
</dbReference>
<evidence type="ECO:0000259" key="2">
    <source>
        <dbReference type="Pfam" id="PF13439"/>
    </source>
</evidence>
<dbReference type="Pfam" id="PF13439">
    <property type="entry name" value="Glyco_transf_4"/>
    <property type="match status" value="1"/>
</dbReference>
<dbReference type="PANTHER" id="PTHR45947:SF3">
    <property type="entry name" value="SULFOQUINOVOSYL TRANSFERASE SQD2"/>
    <property type="match status" value="1"/>
</dbReference>
<dbReference type="SUPFAM" id="SSF53756">
    <property type="entry name" value="UDP-Glycosyltransferase/glycogen phosphorylase"/>
    <property type="match status" value="1"/>
</dbReference>
<feature type="domain" description="Glycosyl transferase family 1" evidence="1">
    <location>
        <begin position="190"/>
        <end position="336"/>
    </location>
</feature>
<reference evidence="3" key="1">
    <citation type="journal article" date="2014" name="Int. J. Syst. Evol. Microbiol.">
        <title>Complete genome sequence of Corynebacterium casei LMG S-19264T (=DSM 44701T), isolated from a smear-ripened cheese.</title>
        <authorList>
            <consortium name="US DOE Joint Genome Institute (JGI-PGF)"/>
            <person name="Walter F."/>
            <person name="Albersmeier A."/>
            <person name="Kalinowski J."/>
            <person name="Ruckert C."/>
        </authorList>
    </citation>
    <scope>NUCLEOTIDE SEQUENCE</scope>
    <source>
        <strain evidence="3">CGMCC 1.12924</strain>
    </source>
</reference>
<dbReference type="PANTHER" id="PTHR45947">
    <property type="entry name" value="SULFOQUINOVOSYL TRANSFERASE SQD2"/>
    <property type="match status" value="1"/>
</dbReference>
<name>A0A8J2YBS5_9FLAO</name>
<dbReference type="Pfam" id="PF00534">
    <property type="entry name" value="Glycos_transf_1"/>
    <property type="match status" value="1"/>
</dbReference>
<keyword evidence="3" id="KW-0808">Transferase</keyword>
<dbReference type="EMBL" id="BMGK01000013">
    <property type="protein sequence ID" value="GGE00889.1"/>
    <property type="molecule type" value="Genomic_DNA"/>
</dbReference>
<gene>
    <name evidence="3" type="ORF">GCM10011312_25390</name>
</gene>
<evidence type="ECO:0000259" key="1">
    <source>
        <dbReference type="Pfam" id="PF00534"/>
    </source>
</evidence>
<dbReference type="RefSeq" id="WP_188443137.1">
    <property type="nucleotide sequence ID" value="NZ_BMGK01000013.1"/>
</dbReference>
<evidence type="ECO:0000313" key="3">
    <source>
        <dbReference type="EMBL" id="GGE00889.1"/>
    </source>
</evidence>
<organism evidence="3 4">
    <name type="scientific">Planktosalinus lacus</name>
    <dbReference type="NCBI Taxonomy" id="1526573"/>
    <lineage>
        <taxon>Bacteria</taxon>
        <taxon>Pseudomonadati</taxon>
        <taxon>Bacteroidota</taxon>
        <taxon>Flavobacteriia</taxon>
        <taxon>Flavobacteriales</taxon>
        <taxon>Flavobacteriaceae</taxon>
        <taxon>Planktosalinus</taxon>
    </lineage>
</organism>
<dbReference type="CDD" id="cd03801">
    <property type="entry name" value="GT4_PimA-like"/>
    <property type="match status" value="1"/>
</dbReference>
<reference evidence="3" key="2">
    <citation type="submission" date="2020-09" db="EMBL/GenBank/DDBJ databases">
        <authorList>
            <person name="Sun Q."/>
            <person name="Zhou Y."/>
        </authorList>
    </citation>
    <scope>NUCLEOTIDE SEQUENCE</scope>
    <source>
        <strain evidence="3">CGMCC 1.12924</strain>
    </source>
</reference>